<evidence type="ECO:0000256" key="2">
    <source>
        <dbReference type="ARBA" id="ARBA00022475"/>
    </source>
</evidence>
<dbReference type="Proteomes" id="UP000198515">
    <property type="component" value="Unassembled WGS sequence"/>
</dbReference>
<dbReference type="InterPro" id="IPR050833">
    <property type="entry name" value="Poly_Biosynth_Transport"/>
</dbReference>
<feature type="transmembrane region" description="Helical" evidence="6">
    <location>
        <begin position="12"/>
        <end position="32"/>
    </location>
</feature>
<feature type="transmembrane region" description="Helical" evidence="6">
    <location>
        <begin position="195"/>
        <end position="217"/>
    </location>
</feature>
<feature type="transmembrane region" description="Helical" evidence="6">
    <location>
        <begin position="387"/>
        <end position="405"/>
    </location>
</feature>
<dbReference type="NCBIfam" id="NF041503">
    <property type="entry name" value="WZX_like"/>
    <property type="match status" value="1"/>
</dbReference>
<evidence type="ECO:0000313" key="7">
    <source>
        <dbReference type="EMBL" id="SCB95415.1"/>
    </source>
</evidence>
<feature type="transmembrane region" description="Helical" evidence="6">
    <location>
        <begin position="138"/>
        <end position="157"/>
    </location>
</feature>
<dbReference type="EMBL" id="FMBC01000005">
    <property type="protein sequence ID" value="SCB95415.1"/>
    <property type="molecule type" value="Genomic_DNA"/>
</dbReference>
<keyword evidence="2" id="KW-1003">Cell membrane</keyword>
<feature type="transmembrane region" description="Helical" evidence="6">
    <location>
        <begin position="105"/>
        <end position="126"/>
    </location>
</feature>
<evidence type="ECO:0000313" key="8">
    <source>
        <dbReference type="Proteomes" id="UP000198515"/>
    </source>
</evidence>
<evidence type="ECO:0000256" key="6">
    <source>
        <dbReference type="SAM" id="Phobius"/>
    </source>
</evidence>
<dbReference type="PANTHER" id="PTHR30250:SF26">
    <property type="entry name" value="PSMA PROTEIN"/>
    <property type="match status" value="1"/>
</dbReference>
<reference evidence="8" key="1">
    <citation type="submission" date="2016-08" db="EMBL/GenBank/DDBJ databases">
        <authorList>
            <person name="Varghese N."/>
            <person name="Submissions Spin"/>
        </authorList>
    </citation>
    <scope>NUCLEOTIDE SEQUENCE [LARGE SCALE GENOMIC DNA]</scope>
    <source>
        <strain evidence="8">REICA_142</strain>
    </source>
</reference>
<proteinExistence type="predicted"/>
<protein>
    <recommendedName>
        <fullName evidence="9">Membrane protein involved in the export of O-antigen and teichoic acid</fullName>
    </recommendedName>
</protein>
<organism evidence="7 8">
    <name type="scientific">Kosakonia oryziphila</name>
    <dbReference type="NCBI Taxonomy" id="1005667"/>
    <lineage>
        <taxon>Bacteria</taxon>
        <taxon>Pseudomonadati</taxon>
        <taxon>Pseudomonadota</taxon>
        <taxon>Gammaproteobacteria</taxon>
        <taxon>Enterobacterales</taxon>
        <taxon>Enterobacteriaceae</taxon>
        <taxon>Kosakonia</taxon>
    </lineage>
</organism>
<gene>
    <name evidence="7" type="ORF">GA0061070_10059</name>
</gene>
<feature type="transmembrane region" description="Helical" evidence="6">
    <location>
        <begin position="275"/>
        <end position="297"/>
    </location>
</feature>
<evidence type="ECO:0000256" key="4">
    <source>
        <dbReference type="ARBA" id="ARBA00022989"/>
    </source>
</evidence>
<evidence type="ECO:0000256" key="1">
    <source>
        <dbReference type="ARBA" id="ARBA00004651"/>
    </source>
</evidence>
<feature type="transmembrane region" description="Helical" evidence="6">
    <location>
        <begin position="358"/>
        <end position="380"/>
    </location>
</feature>
<accession>A0A1C4ALE4</accession>
<dbReference type="AlphaFoldDB" id="A0A1C4ALE4"/>
<keyword evidence="3 6" id="KW-0812">Transmembrane</keyword>
<feature type="transmembrane region" description="Helical" evidence="6">
    <location>
        <begin position="169"/>
        <end position="189"/>
    </location>
</feature>
<keyword evidence="8" id="KW-1185">Reference proteome</keyword>
<dbReference type="GO" id="GO:0005886">
    <property type="term" value="C:plasma membrane"/>
    <property type="evidence" value="ECO:0007669"/>
    <property type="project" value="UniProtKB-SubCell"/>
</dbReference>
<evidence type="ECO:0000256" key="3">
    <source>
        <dbReference type="ARBA" id="ARBA00022692"/>
    </source>
</evidence>
<sequence>MIKKYGQLLTGLINQFVNILSPFIITVIGLKTTDAEHGSIWVIFLSMMVLINLFDFGLSPTTIRNVSYVIGGAKTLQKDGIVAISDDAIISFPLLLRLLKDIKHIYSYITVVAFFIITLGGGGYFWLISPEHLATEIIIAWGIFSLGLLLNLYYLYYTPVLCGLGVIQHSYYANIAGKLSWLVLTMFVLLFHSSIIGFSVVFVISIFINRAVSSYFYNRNDNIRKTKNVVMQSESTIPFIAYNTIKLGTVSLGSFMISRATILIAGLYLPLALAGAYTFTLQVYMALLAVGNVFVTIKVPQLSSLVLRGDRTGLQKSIAKTLSLSCSIYILGFLTFYVLANFLTEFLNLKVHFLDSKFLVLLAVVYFLELTHSICATVITTQNKVPFVKPALLSGFFIVLTSYLLLKYTDLGVMGLIIAQGIIQLSYNNWKWPVTVYKEFFSYAK</sequence>
<feature type="transmembrane region" description="Helical" evidence="6">
    <location>
        <begin position="38"/>
        <end position="58"/>
    </location>
</feature>
<feature type="transmembrane region" description="Helical" evidence="6">
    <location>
        <begin position="318"/>
        <end position="338"/>
    </location>
</feature>
<evidence type="ECO:0008006" key="9">
    <source>
        <dbReference type="Google" id="ProtNLM"/>
    </source>
</evidence>
<dbReference type="PANTHER" id="PTHR30250">
    <property type="entry name" value="PST FAMILY PREDICTED COLANIC ACID TRANSPORTER"/>
    <property type="match status" value="1"/>
</dbReference>
<comment type="subcellular location">
    <subcellularLocation>
        <location evidence="1">Cell membrane</location>
        <topology evidence="1">Multi-pass membrane protein</topology>
    </subcellularLocation>
</comment>
<feature type="transmembrane region" description="Helical" evidence="6">
    <location>
        <begin position="247"/>
        <end position="269"/>
    </location>
</feature>
<name>A0A1C4ALE4_9ENTR</name>
<evidence type="ECO:0000256" key="5">
    <source>
        <dbReference type="ARBA" id="ARBA00023136"/>
    </source>
</evidence>
<dbReference type="InterPro" id="IPR048122">
    <property type="entry name" value="WZX-like"/>
</dbReference>
<keyword evidence="4 6" id="KW-1133">Transmembrane helix</keyword>
<keyword evidence="5 6" id="KW-0472">Membrane</keyword>